<gene>
    <name evidence="4" type="ORF">G3I70_02480</name>
</gene>
<dbReference type="Pfam" id="PF21906">
    <property type="entry name" value="WHD_NrtR"/>
    <property type="match status" value="1"/>
</dbReference>
<dbReference type="GO" id="GO:0016787">
    <property type="term" value="F:hydrolase activity"/>
    <property type="evidence" value="ECO:0007669"/>
    <property type="project" value="UniProtKB-KW"/>
</dbReference>
<evidence type="ECO:0000313" key="4">
    <source>
        <dbReference type="EMBL" id="NEA21364.1"/>
    </source>
</evidence>
<keyword evidence="1 4" id="KW-0378">Hydrolase</keyword>
<dbReference type="SUPFAM" id="SSF46785">
    <property type="entry name" value="Winged helix' DNA-binding domain"/>
    <property type="match status" value="1"/>
</dbReference>
<dbReference type="Proteomes" id="UP000475532">
    <property type="component" value="Unassembled WGS sequence"/>
</dbReference>
<dbReference type="InterPro" id="IPR036390">
    <property type="entry name" value="WH_DNA-bd_sf"/>
</dbReference>
<dbReference type="Pfam" id="PF00293">
    <property type="entry name" value="NUDIX"/>
    <property type="match status" value="1"/>
</dbReference>
<comment type="caution">
    <text evidence="4">The sequence shown here is derived from an EMBL/GenBank/DDBJ whole genome shotgun (WGS) entry which is preliminary data.</text>
</comment>
<dbReference type="PROSITE" id="PS51462">
    <property type="entry name" value="NUDIX"/>
    <property type="match status" value="1"/>
</dbReference>
<feature type="region of interest" description="Disordered" evidence="2">
    <location>
        <begin position="235"/>
        <end position="255"/>
    </location>
</feature>
<organism evidence="4 5">
    <name type="scientific">Actinomadura bangladeshensis</name>
    <dbReference type="NCBI Taxonomy" id="453573"/>
    <lineage>
        <taxon>Bacteria</taxon>
        <taxon>Bacillati</taxon>
        <taxon>Actinomycetota</taxon>
        <taxon>Actinomycetes</taxon>
        <taxon>Streptosporangiales</taxon>
        <taxon>Thermomonosporaceae</taxon>
        <taxon>Actinomadura</taxon>
    </lineage>
</organism>
<dbReference type="InterPro" id="IPR015797">
    <property type="entry name" value="NUDIX_hydrolase-like_dom_sf"/>
</dbReference>
<evidence type="ECO:0000259" key="3">
    <source>
        <dbReference type="PROSITE" id="PS51462"/>
    </source>
</evidence>
<dbReference type="InterPro" id="IPR036388">
    <property type="entry name" value="WH-like_DNA-bd_sf"/>
</dbReference>
<dbReference type="Gene3D" id="1.10.10.10">
    <property type="entry name" value="Winged helix-like DNA-binding domain superfamily/Winged helix DNA-binding domain"/>
    <property type="match status" value="1"/>
</dbReference>
<proteinExistence type="predicted"/>
<dbReference type="AlphaFoldDB" id="A0A6L9QAP5"/>
<dbReference type="CDD" id="cd18873">
    <property type="entry name" value="NUDIX_NadM_like"/>
    <property type="match status" value="1"/>
</dbReference>
<accession>A0A6L9QAP5</accession>
<reference evidence="4 5" key="1">
    <citation type="submission" date="2020-01" db="EMBL/GenBank/DDBJ databases">
        <title>Insect and environment-associated Actinomycetes.</title>
        <authorList>
            <person name="Currrie C."/>
            <person name="Chevrette M."/>
            <person name="Carlson C."/>
            <person name="Stubbendieck R."/>
            <person name="Wendt-Pienkowski E."/>
        </authorList>
    </citation>
    <scope>NUCLEOTIDE SEQUENCE [LARGE SCALE GENOMIC DNA]</scope>
    <source>
        <strain evidence="4 5">SID10258</strain>
    </source>
</reference>
<dbReference type="InterPro" id="IPR054105">
    <property type="entry name" value="WHD_NrtR"/>
</dbReference>
<evidence type="ECO:0000256" key="2">
    <source>
        <dbReference type="SAM" id="MobiDB-lite"/>
    </source>
</evidence>
<dbReference type="PRINTS" id="PR00502">
    <property type="entry name" value="NUDIXFAMILY"/>
</dbReference>
<dbReference type="InterPro" id="IPR000086">
    <property type="entry name" value="NUDIX_hydrolase_dom"/>
</dbReference>
<dbReference type="SUPFAM" id="SSF55811">
    <property type="entry name" value="Nudix"/>
    <property type="match status" value="1"/>
</dbReference>
<name>A0A6L9QAP5_9ACTN</name>
<protein>
    <submittedName>
        <fullName evidence="4">NUDIX hydrolase</fullName>
    </submittedName>
</protein>
<evidence type="ECO:0000313" key="5">
    <source>
        <dbReference type="Proteomes" id="UP000475532"/>
    </source>
</evidence>
<dbReference type="Gene3D" id="3.90.79.10">
    <property type="entry name" value="Nucleoside Triphosphate Pyrophosphohydrolase"/>
    <property type="match status" value="1"/>
</dbReference>
<feature type="domain" description="Nudix hydrolase" evidence="3">
    <location>
        <begin position="25"/>
        <end position="170"/>
    </location>
</feature>
<dbReference type="PANTHER" id="PTHR43736">
    <property type="entry name" value="ADP-RIBOSE PYROPHOSPHATASE"/>
    <property type="match status" value="1"/>
</dbReference>
<dbReference type="EMBL" id="JAAGLI010000061">
    <property type="protein sequence ID" value="NEA21364.1"/>
    <property type="molecule type" value="Genomic_DNA"/>
</dbReference>
<evidence type="ECO:0000256" key="1">
    <source>
        <dbReference type="ARBA" id="ARBA00022801"/>
    </source>
</evidence>
<sequence length="277" mass="29750">MTPEPRRDEAEFLANYDPRDYDPVAVTVDVVALTIRDGALHVLLVQRGNAPYEGSWALPGGFVQAGGPLRGTDAEDLPDAAVRELAEETGLSAKGGVIGRVHLEQLGTYGSPGRDPRMRVISVAYLAFAPELPDPEAGGDAAAAAWTPLDALGLTESAGQRPGTTRRLAFDHARILADGLERARGKLEYTPLATAFCGGEFTIPELRAVYEAVWGEELHAGNFHRKVLSVPGFVESTGATSDRGGRRGGPRPRLYRAGDARLLHPALLRPSREEEIR</sequence>
<dbReference type="RefSeq" id="WP_163053011.1">
    <property type="nucleotide sequence ID" value="NZ_JAAGLI010000061.1"/>
</dbReference>
<dbReference type="InterPro" id="IPR020476">
    <property type="entry name" value="Nudix_hydrolase"/>
</dbReference>
<dbReference type="PANTHER" id="PTHR43736:SF4">
    <property type="entry name" value="SLR1690 PROTEIN"/>
    <property type="match status" value="1"/>
</dbReference>